<dbReference type="InterPro" id="IPR011701">
    <property type="entry name" value="MFS"/>
</dbReference>
<gene>
    <name evidence="11" type="ORF">ECRASSUSDP1_LOCUS7535</name>
</gene>
<dbReference type="PANTHER" id="PTHR43184">
    <property type="entry name" value="MAJOR FACILITATOR SUPERFAMILY TRANSPORTER 16, ISOFORM B"/>
    <property type="match status" value="1"/>
</dbReference>
<dbReference type="EMBL" id="CAMPGE010007344">
    <property type="protein sequence ID" value="CAI2366263.1"/>
    <property type="molecule type" value="Genomic_DNA"/>
</dbReference>
<dbReference type="PIRSF" id="PIRSF002808">
    <property type="entry name" value="Hexose_phosphate_transp"/>
    <property type="match status" value="1"/>
</dbReference>
<dbReference type="GO" id="GO:0005789">
    <property type="term" value="C:endoplasmic reticulum membrane"/>
    <property type="evidence" value="ECO:0007669"/>
    <property type="project" value="TreeGrafter"/>
</dbReference>
<feature type="compositionally biased region" description="Polar residues" evidence="8">
    <location>
        <begin position="272"/>
        <end position="284"/>
    </location>
</feature>
<evidence type="ECO:0000256" key="1">
    <source>
        <dbReference type="ARBA" id="ARBA00004141"/>
    </source>
</evidence>
<accession>A0AAD1UBW2</accession>
<comment type="caution">
    <text evidence="11">The sequence shown here is derived from an EMBL/GenBank/DDBJ whole genome shotgun (WGS) entry which is preliminary data.</text>
</comment>
<keyword evidence="6 9" id="KW-1133">Transmembrane helix</keyword>
<feature type="transmembrane region" description="Helical" evidence="9">
    <location>
        <begin position="378"/>
        <end position="396"/>
    </location>
</feature>
<dbReference type="Gene3D" id="1.20.1250.20">
    <property type="entry name" value="MFS general substrate transporter like domains"/>
    <property type="match status" value="2"/>
</dbReference>
<feature type="transmembrane region" description="Helical" evidence="9">
    <location>
        <begin position="35"/>
        <end position="52"/>
    </location>
</feature>
<protein>
    <recommendedName>
        <fullName evidence="10">Major facilitator superfamily (MFS) profile domain-containing protein</fullName>
    </recommendedName>
</protein>
<dbReference type="AlphaFoldDB" id="A0AAD1UBW2"/>
<evidence type="ECO:0000256" key="4">
    <source>
        <dbReference type="ARBA" id="ARBA00022597"/>
    </source>
</evidence>
<feature type="transmembrane region" description="Helical" evidence="9">
    <location>
        <begin position="347"/>
        <end position="366"/>
    </location>
</feature>
<keyword evidence="4" id="KW-0762">Sugar transport</keyword>
<evidence type="ECO:0000256" key="5">
    <source>
        <dbReference type="ARBA" id="ARBA00022692"/>
    </source>
</evidence>
<dbReference type="Proteomes" id="UP001295684">
    <property type="component" value="Unassembled WGS sequence"/>
</dbReference>
<comment type="subcellular location">
    <subcellularLocation>
        <location evidence="1">Membrane</location>
        <topology evidence="1">Multi-pass membrane protein</topology>
    </subcellularLocation>
</comment>
<evidence type="ECO:0000256" key="9">
    <source>
        <dbReference type="SAM" id="Phobius"/>
    </source>
</evidence>
<evidence type="ECO:0000259" key="10">
    <source>
        <dbReference type="PROSITE" id="PS50850"/>
    </source>
</evidence>
<comment type="similarity">
    <text evidence="2">Belongs to the major facilitator superfamily. Organophosphate:Pi antiporter (OPA) (TC 2.A.1.4) family.</text>
</comment>
<feature type="transmembrane region" description="Helical" evidence="9">
    <location>
        <begin position="305"/>
        <end position="327"/>
    </location>
</feature>
<keyword evidence="12" id="KW-1185">Reference proteome</keyword>
<dbReference type="InterPro" id="IPR036259">
    <property type="entry name" value="MFS_trans_sf"/>
</dbReference>
<feature type="domain" description="Major facilitator superfamily (MFS) profile" evidence="10">
    <location>
        <begin position="37"/>
        <end position="500"/>
    </location>
</feature>
<feature type="region of interest" description="Disordered" evidence="8">
    <location>
        <begin position="269"/>
        <end position="289"/>
    </location>
</feature>
<feature type="transmembrane region" description="Helical" evidence="9">
    <location>
        <begin position="138"/>
        <end position="163"/>
    </location>
</feature>
<sequence>MRIKNHKGEKERLLDEDEISNGTLHVAQQGNCKKTFFQVYIFILTFLTYASLHLSREAWSFLKEEVKEEQSPGIGLSSNDLGTIDMFFLFSYSIGLFISGILGDNLNKNLLLGCGYLVAAGATVMVGLGGLWKIRSVWYYVGFFMISGFAQSVGWPSVVAVMANWFPKKGRGFWFGVWTSNPNVGNILGTLVSSLVNGVIGLSWSWTWIIVAMIVATFGVINFIFMIEHPDKVGISIEIQQDEEVNTMEHRDEREVESGVAENAIYKESQSDNEGVESQISSDCNRSKEEEDHDKKVNFNFFRAWLIPGVIQYSICYLALKLCNYGILLWLPTYVSEELDFSTSEKALVAILYDVGTIIGSVSLGLLSDMMYGKRVPVCFVGLLIATCFHSTLIFLGNNEKVIIFIVIFILGFFIGSIANIISGTACADIGKHDSIKGNDSALSTVTGIVDGTGSLGAAAGQKGIGYIQDNANWTAVFIMMTSFVFISSVPISCIFVREIKEILAIRKSAKEEKNVKSF</sequence>
<keyword evidence="7 9" id="KW-0472">Membrane</keyword>
<keyword evidence="5 9" id="KW-0812">Transmembrane</keyword>
<feature type="transmembrane region" description="Helical" evidence="9">
    <location>
        <begin position="442"/>
        <end position="462"/>
    </location>
</feature>
<organism evidence="11 12">
    <name type="scientific">Euplotes crassus</name>
    <dbReference type="NCBI Taxonomy" id="5936"/>
    <lineage>
        <taxon>Eukaryota</taxon>
        <taxon>Sar</taxon>
        <taxon>Alveolata</taxon>
        <taxon>Ciliophora</taxon>
        <taxon>Intramacronucleata</taxon>
        <taxon>Spirotrichea</taxon>
        <taxon>Hypotrichia</taxon>
        <taxon>Euplotida</taxon>
        <taxon>Euplotidae</taxon>
        <taxon>Moneuplotes</taxon>
    </lineage>
</organism>
<feature type="transmembrane region" description="Helical" evidence="9">
    <location>
        <begin position="110"/>
        <end position="132"/>
    </location>
</feature>
<dbReference type="PROSITE" id="PS50850">
    <property type="entry name" value="MFS"/>
    <property type="match status" value="1"/>
</dbReference>
<evidence type="ECO:0000256" key="8">
    <source>
        <dbReference type="SAM" id="MobiDB-lite"/>
    </source>
</evidence>
<dbReference type="InterPro" id="IPR020846">
    <property type="entry name" value="MFS_dom"/>
</dbReference>
<feature type="transmembrane region" description="Helical" evidence="9">
    <location>
        <begin position="402"/>
        <end position="422"/>
    </location>
</feature>
<evidence type="ECO:0000313" key="11">
    <source>
        <dbReference type="EMBL" id="CAI2366263.1"/>
    </source>
</evidence>
<evidence type="ECO:0000256" key="7">
    <source>
        <dbReference type="ARBA" id="ARBA00023136"/>
    </source>
</evidence>
<dbReference type="InterPro" id="IPR000849">
    <property type="entry name" value="Sugar_P_transporter"/>
</dbReference>
<evidence type="ECO:0000256" key="6">
    <source>
        <dbReference type="ARBA" id="ARBA00022989"/>
    </source>
</evidence>
<dbReference type="Pfam" id="PF07690">
    <property type="entry name" value="MFS_1"/>
    <property type="match status" value="1"/>
</dbReference>
<name>A0AAD1UBW2_EUPCR</name>
<feature type="transmembrane region" description="Helical" evidence="9">
    <location>
        <begin position="208"/>
        <end position="227"/>
    </location>
</feature>
<feature type="transmembrane region" description="Helical" evidence="9">
    <location>
        <begin position="474"/>
        <end position="497"/>
    </location>
</feature>
<evidence type="ECO:0000313" key="12">
    <source>
        <dbReference type="Proteomes" id="UP001295684"/>
    </source>
</evidence>
<proteinExistence type="inferred from homology"/>
<keyword evidence="3" id="KW-0813">Transport</keyword>
<feature type="transmembrane region" description="Helical" evidence="9">
    <location>
        <begin position="86"/>
        <end position="103"/>
    </location>
</feature>
<dbReference type="GO" id="GO:0022857">
    <property type="term" value="F:transmembrane transporter activity"/>
    <property type="evidence" value="ECO:0007669"/>
    <property type="project" value="InterPro"/>
</dbReference>
<evidence type="ECO:0000256" key="3">
    <source>
        <dbReference type="ARBA" id="ARBA00022448"/>
    </source>
</evidence>
<dbReference type="SUPFAM" id="SSF103473">
    <property type="entry name" value="MFS general substrate transporter"/>
    <property type="match status" value="1"/>
</dbReference>
<reference evidence="11" key="1">
    <citation type="submission" date="2023-07" db="EMBL/GenBank/DDBJ databases">
        <authorList>
            <consortium name="AG Swart"/>
            <person name="Singh M."/>
            <person name="Singh A."/>
            <person name="Seah K."/>
            <person name="Emmerich C."/>
        </authorList>
    </citation>
    <scope>NUCLEOTIDE SEQUENCE</scope>
    <source>
        <strain evidence="11">DP1</strain>
    </source>
</reference>
<dbReference type="PANTHER" id="PTHR43184:SF12">
    <property type="entry name" value="SUGAR PHOSPHATE EXCHANGER 3"/>
    <property type="match status" value="1"/>
</dbReference>
<evidence type="ECO:0000256" key="2">
    <source>
        <dbReference type="ARBA" id="ARBA00009598"/>
    </source>
</evidence>